<comment type="caution">
    <text evidence="1">The sequence shown here is derived from an EMBL/GenBank/DDBJ whole genome shotgun (WGS) entry which is preliminary data.</text>
</comment>
<dbReference type="Proteomes" id="UP000712600">
    <property type="component" value="Unassembled WGS sequence"/>
</dbReference>
<name>A0A8S9N300_BRACR</name>
<dbReference type="PANTHER" id="PTHR34670:SF15">
    <property type="entry name" value="GENOME ASSEMBLY, CHROMOSOME: A03"/>
    <property type="match status" value="1"/>
</dbReference>
<organism evidence="1 2">
    <name type="scientific">Brassica cretica</name>
    <name type="common">Mustard</name>
    <dbReference type="NCBI Taxonomy" id="69181"/>
    <lineage>
        <taxon>Eukaryota</taxon>
        <taxon>Viridiplantae</taxon>
        <taxon>Streptophyta</taxon>
        <taxon>Embryophyta</taxon>
        <taxon>Tracheophyta</taxon>
        <taxon>Spermatophyta</taxon>
        <taxon>Magnoliopsida</taxon>
        <taxon>eudicotyledons</taxon>
        <taxon>Gunneridae</taxon>
        <taxon>Pentapetalae</taxon>
        <taxon>rosids</taxon>
        <taxon>malvids</taxon>
        <taxon>Brassicales</taxon>
        <taxon>Brassicaceae</taxon>
        <taxon>Brassiceae</taxon>
        <taxon>Brassica</taxon>
    </lineage>
</organism>
<dbReference type="PANTHER" id="PTHR34670">
    <property type="entry name" value="EXPRESSED PROTEIN"/>
    <property type="match status" value="1"/>
</dbReference>
<reference evidence="1" key="1">
    <citation type="submission" date="2019-12" db="EMBL/GenBank/DDBJ databases">
        <title>Genome sequencing and annotation of Brassica cretica.</title>
        <authorList>
            <person name="Studholme D.J."/>
            <person name="Sarris P."/>
        </authorList>
    </citation>
    <scope>NUCLEOTIDE SEQUENCE</scope>
    <source>
        <strain evidence="1">PFS-109/04</strain>
        <tissue evidence="1">Leaf</tissue>
    </source>
</reference>
<dbReference type="AlphaFoldDB" id="A0A8S9N300"/>
<evidence type="ECO:0000313" key="1">
    <source>
        <dbReference type="EMBL" id="KAF3499334.1"/>
    </source>
</evidence>
<gene>
    <name evidence="1" type="ORF">F2Q69_00045862</name>
</gene>
<proteinExistence type="predicted"/>
<sequence length="86" mass="9845">MEGLIPFLYKAIVMYKRERSLSSVLFSDHDSPSTAGYYMRLPGDSSLILDLRLSGDLDQNVMICSKESCLAIARDITMFLRRDYDE</sequence>
<evidence type="ECO:0000313" key="2">
    <source>
        <dbReference type="Proteomes" id="UP000712600"/>
    </source>
</evidence>
<accession>A0A8S9N300</accession>
<protein>
    <submittedName>
        <fullName evidence="1">Uncharacterized protein</fullName>
    </submittedName>
</protein>
<dbReference type="EMBL" id="QGKX02001621">
    <property type="protein sequence ID" value="KAF3499334.1"/>
    <property type="molecule type" value="Genomic_DNA"/>
</dbReference>